<dbReference type="PROSITE" id="PS50963">
    <property type="entry name" value="LINK_2"/>
    <property type="match status" value="1"/>
</dbReference>
<evidence type="ECO:0000256" key="9">
    <source>
        <dbReference type="SAM" id="Phobius"/>
    </source>
</evidence>
<keyword evidence="6" id="KW-1015">Disulfide bond</keyword>
<evidence type="ECO:0000313" key="11">
    <source>
        <dbReference type="EMBL" id="QHT24303.1"/>
    </source>
</evidence>
<evidence type="ECO:0000256" key="7">
    <source>
        <dbReference type="ARBA" id="ARBA00023170"/>
    </source>
</evidence>
<dbReference type="GO" id="GO:0007155">
    <property type="term" value="P:cell adhesion"/>
    <property type="evidence" value="ECO:0007669"/>
    <property type="project" value="InterPro"/>
</dbReference>
<dbReference type="Pfam" id="PF00193">
    <property type="entry name" value="Xlink"/>
    <property type="match status" value="1"/>
</dbReference>
<dbReference type="EMBL" id="MN739743">
    <property type="protein sequence ID" value="QHT24303.1"/>
    <property type="molecule type" value="Genomic_DNA"/>
</dbReference>
<keyword evidence="3" id="KW-0732">Signal</keyword>
<dbReference type="AlphaFoldDB" id="A0A6C0E791"/>
<evidence type="ECO:0000259" key="10">
    <source>
        <dbReference type="PROSITE" id="PS50963"/>
    </source>
</evidence>
<dbReference type="GO" id="GO:0005540">
    <property type="term" value="F:hyaluronic acid binding"/>
    <property type="evidence" value="ECO:0007669"/>
    <property type="project" value="InterPro"/>
</dbReference>
<feature type="domain" description="Link" evidence="10">
    <location>
        <begin position="89"/>
        <end position="191"/>
    </location>
</feature>
<keyword evidence="2 9" id="KW-0812">Transmembrane</keyword>
<evidence type="ECO:0000256" key="5">
    <source>
        <dbReference type="ARBA" id="ARBA00023136"/>
    </source>
</evidence>
<dbReference type="GO" id="GO:0005886">
    <property type="term" value="C:plasma membrane"/>
    <property type="evidence" value="ECO:0007669"/>
    <property type="project" value="UniProtKB-ARBA"/>
</dbReference>
<organism evidence="11">
    <name type="scientific">viral metagenome</name>
    <dbReference type="NCBI Taxonomy" id="1070528"/>
    <lineage>
        <taxon>unclassified sequences</taxon>
        <taxon>metagenomes</taxon>
        <taxon>organismal metagenomes</taxon>
    </lineage>
</organism>
<dbReference type="InterPro" id="IPR000538">
    <property type="entry name" value="Link_dom"/>
</dbReference>
<evidence type="ECO:0000256" key="3">
    <source>
        <dbReference type="ARBA" id="ARBA00022729"/>
    </source>
</evidence>
<evidence type="ECO:0000256" key="1">
    <source>
        <dbReference type="ARBA" id="ARBA00004167"/>
    </source>
</evidence>
<dbReference type="Gene3D" id="3.10.100.10">
    <property type="entry name" value="Mannose-Binding Protein A, subunit A"/>
    <property type="match status" value="1"/>
</dbReference>
<accession>A0A6C0E791</accession>
<dbReference type="SUPFAM" id="SSF56436">
    <property type="entry name" value="C-type lectin-like"/>
    <property type="match status" value="1"/>
</dbReference>
<dbReference type="PANTHER" id="PTHR10225:SF5">
    <property type="entry name" value="C-TYPE LECTIN DOMAIN-CONTAINING PROTEIN"/>
    <property type="match status" value="1"/>
</dbReference>
<name>A0A6C0E791_9ZZZZ</name>
<evidence type="ECO:0000256" key="4">
    <source>
        <dbReference type="ARBA" id="ARBA00022989"/>
    </source>
</evidence>
<evidence type="ECO:0000256" key="8">
    <source>
        <dbReference type="ARBA" id="ARBA00023180"/>
    </source>
</evidence>
<proteinExistence type="predicted"/>
<dbReference type="InterPro" id="IPR016187">
    <property type="entry name" value="CTDL_fold"/>
</dbReference>
<sequence length="239" mass="26432">MENSISPQTGTGMVLALIALVVLFYVYYEVIGYYIQLGWGNLMTSRDRGERVDIKTPGGVHARLNPTGPSGPSELQRIESDVDSALGLGSGAQVFNVSRNLYTFGEAEPLCRAFGAELANYDQVKHAYKAGADWCNYGWTKGQLALYPTQKSTYDKLQEGPERERMACGLPGVNGGFFPNAEQRFGVNCYGPRPAETALDQRMRRAENSDIEFDREVNRFKAERGGIAVNPFNHSNWSA</sequence>
<keyword evidence="7" id="KW-0675">Receptor</keyword>
<protein>
    <recommendedName>
        <fullName evidence="10">Link domain-containing protein</fullName>
    </recommendedName>
</protein>
<dbReference type="GO" id="GO:0004888">
    <property type="term" value="F:transmembrane signaling receptor activity"/>
    <property type="evidence" value="ECO:0007669"/>
    <property type="project" value="TreeGrafter"/>
</dbReference>
<evidence type="ECO:0000256" key="6">
    <source>
        <dbReference type="ARBA" id="ARBA00023157"/>
    </source>
</evidence>
<feature type="transmembrane region" description="Helical" evidence="9">
    <location>
        <begin position="12"/>
        <end position="35"/>
    </location>
</feature>
<keyword evidence="4 9" id="KW-1133">Transmembrane helix</keyword>
<evidence type="ECO:0000256" key="2">
    <source>
        <dbReference type="ARBA" id="ARBA00022692"/>
    </source>
</evidence>
<dbReference type="PANTHER" id="PTHR10225">
    <property type="entry name" value="HYALURONAN RECEPTOR"/>
    <property type="match status" value="1"/>
</dbReference>
<dbReference type="InterPro" id="IPR016186">
    <property type="entry name" value="C-type_lectin-like/link_sf"/>
</dbReference>
<reference evidence="11" key="1">
    <citation type="journal article" date="2020" name="Nature">
        <title>Giant virus diversity and host interactions through global metagenomics.</title>
        <authorList>
            <person name="Schulz F."/>
            <person name="Roux S."/>
            <person name="Paez-Espino D."/>
            <person name="Jungbluth S."/>
            <person name="Walsh D.A."/>
            <person name="Denef V.J."/>
            <person name="McMahon K.D."/>
            <person name="Konstantinidis K.T."/>
            <person name="Eloe-Fadrosh E.A."/>
            <person name="Kyrpides N.C."/>
            <person name="Woyke T."/>
        </authorList>
    </citation>
    <scope>NUCLEOTIDE SEQUENCE</scope>
    <source>
        <strain evidence="11">GVMAG-M-3300023179-138</strain>
    </source>
</reference>
<dbReference type="SMART" id="SM00445">
    <property type="entry name" value="LINK"/>
    <property type="match status" value="1"/>
</dbReference>
<keyword evidence="5 9" id="KW-0472">Membrane</keyword>
<comment type="subcellular location">
    <subcellularLocation>
        <location evidence="1">Membrane</location>
        <topology evidence="1">Single-pass membrane protein</topology>
    </subcellularLocation>
</comment>
<keyword evidence="8" id="KW-0325">Glycoprotein</keyword>
<dbReference type="InterPro" id="IPR043210">
    <property type="entry name" value="CD44_antigen-like"/>
</dbReference>